<name>A0A3H6RDP7_SALER</name>
<dbReference type="Proteomes" id="UP000885392">
    <property type="component" value="Unassembled WGS sequence"/>
</dbReference>
<dbReference type="InterPro" id="IPR043019">
    <property type="entry name" value="GrlR_sf"/>
</dbReference>
<reference evidence="1" key="1">
    <citation type="submission" date="2018-10" db="EMBL/GenBank/DDBJ databases">
        <authorList>
            <consortium name="PulseNet: The National Subtyping Network for Foodborne Disease Surveillance"/>
            <person name="Tarr C.L."/>
            <person name="Trees E."/>
            <person name="Katz L.S."/>
            <person name="Carleton-Romer H.A."/>
            <person name="Stroika S."/>
            <person name="Kucerova Z."/>
            <person name="Roache K.F."/>
            <person name="Sabol A.L."/>
            <person name="Besser J."/>
            <person name="Gerner-Smidt P."/>
        </authorList>
    </citation>
    <scope>NUCLEOTIDE SEQUENCE [LARGE SCALE GENOMIC DNA]</scope>
    <source>
        <strain evidence="1">PNUSAS038541</strain>
    </source>
</reference>
<evidence type="ECO:0000313" key="1">
    <source>
        <dbReference type="EMBL" id="MLW03843.1"/>
    </source>
</evidence>
<protein>
    <submittedName>
        <fullName evidence="1">Nucleoside transporter</fullName>
    </submittedName>
</protein>
<dbReference type="EMBL" id="RVIJ01000068">
    <property type="protein sequence ID" value="MLW03843.1"/>
    <property type="molecule type" value="Genomic_DNA"/>
</dbReference>
<accession>A0A3H6RDP7</accession>
<gene>
    <name evidence="1" type="ORF">EAK82_27550</name>
</gene>
<organism evidence="1">
    <name type="scientific">Salmonella enterica</name>
    <name type="common">Salmonella choleraesuis</name>
    <dbReference type="NCBI Taxonomy" id="28901"/>
    <lineage>
        <taxon>Bacteria</taxon>
        <taxon>Pseudomonadati</taxon>
        <taxon>Pseudomonadota</taxon>
        <taxon>Gammaproteobacteria</taxon>
        <taxon>Enterobacterales</taxon>
        <taxon>Enterobacteriaceae</taxon>
        <taxon>Salmonella</taxon>
    </lineage>
</organism>
<dbReference type="AlphaFoldDB" id="A0A3H6RDP7"/>
<proteinExistence type="predicted"/>
<dbReference type="Gene3D" id="2.40.128.380">
    <property type="entry name" value="T3SS negative regulator GrlR"/>
    <property type="match status" value="1"/>
</dbReference>
<sequence length="108" mass="12011">MKNGIYHVSFESNLSSFGEGIVVVSDGKVHGGDIGFTCRGYLHRHVMEVSVSQYNREIPSALGAEGDYQLSLQYEKDSEGKYCFTGHVKGDKKKQITAYAVFLDELLK</sequence>
<comment type="caution">
    <text evidence="1">The sequence shown here is derived from an EMBL/GenBank/DDBJ whole genome shotgun (WGS) entry which is preliminary data.</text>
</comment>